<evidence type="ECO:0000313" key="4">
    <source>
        <dbReference type="EMBL" id="OIR01696.1"/>
    </source>
</evidence>
<dbReference type="NCBIfam" id="TIGR02519">
    <property type="entry name" value="pilus_MshL"/>
    <property type="match status" value="1"/>
</dbReference>
<organism evidence="4">
    <name type="scientific">mine drainage metagenome</name>
    <dbReference type="NCBI Taxonomy" id="410659"/>
    <lineage>
        <taxon>unclassified sequences</taxon>
        <taxon>metagenomes</taxon>
        <taxon>ecological metagenomes</taxon>
    </lineage>
</organism>
<protein>
    <submittedName>
        <fullName evidence="4">Type II secretion system protein D</fullName>
    </submittedName>
</protein>
<feature type="compositionally biased region" description="Gly residues" evidence="1">
    <location>
        <begin position="172"/>
        <end position="184"/>
    </location>
</feature>
<feature type="region of interest" description="Disordered" evidence="1">
    <location>
        <begin position="24"/>
        <end position="59"/>
    </location>
</feature>
<comment type="caution">
    <text evidence="4">The sequence shown here is derived from an EMBL/GenBank/DDBJ whole genome shotgun (WGS) entry which is preliminary data.</text>
</comment>
<feature type="region of interest" description="Disordered" evidence="1">
    <location>
        <begin position="221"/>
        <end position="261"/>
    </location>
</feature>
<dbReference type="InterPro" id="IPR013358">
    <property type="entry name" value="Pilus_biogenesis_MshL"/>
</dbReference>
<dbReference type="PANTHER" id="PTHR30332">
    <property type="entry name" value="PROBABLE GENERAL SECRETION PATHWAY PROTEIN D"/>
    <property type="match status" value="1"/>
</dbReference>
<dbReference type="InterPro" id="IPR004846">
    <property type="entry name" value="T2SS/T3SS_dom"/>
</dbReference>
<feature type="domain" description="Type II/III secretion system secretin-like" evidence="2">
    <location>
        <begin position="389"/>
        <end position="568"/>
    </location>
</feature>
<dbReference type="InterPro" id="IPR001775">
    <property type="entry name" value="GspD/PilQ"/>
</dbReference>
<dbReference type="PRINTS" id="PR00811">
    <property type="entry name" value="BCTERIALGSPD"/>
</dbReference>
<proteinExistence type="predicted"/>
<gene>
    <name evidence="4" type="primary">outD_4</name>
    <name evidence="4" type="ORF">GALL_161980</name>
</gene>
<dbReference type="GO" id="GO:0009306">
    <property type="term" value="P:protein secretion"/>
    <property type="evidence" value="ECO:0007669"/>
    <property type="project" value="InterPro"/>
</dbReference>
<dbReference type="AlphaFoldDB" id="A0A1J5SCB9"/>
<dbReference type="Pfam" id="PF00263">
    <property type="entry name" value="Secretin"/>
    <property type="match status" value="1"/>
</dbReference>
<evidence type="ECO:0000259" key="3">
    <source>
        <dbReference type="Pfam" id="PF07655"/>
    </source>
</evidence>
<dbReference type="GO" id="GO:0015627">
    <property type="term" value="C:type II protein secretion system complex"/>
    <property type="evidence" value="ECO:0007669"/>
    <property type="project" value="TreeGrafter"/>
</dbReference>
<dbReference type="Pfam" id="PF07655">
    <property type="entry name" value="Secretin_N_2"/>
    <property type="match status" value="1"/>
</dbReference>
<dbReference type="InterPro" id="IPR011514">
    <property type="entry name" value="Secretin_N_2"/>
</dbReference>
<evidence type="ECO:0000256" key="1">
    <source>
        <dbReference type="SAM" id="MobiDB-lite"/>
    </source>
</evidence>
<sequence>MPAMTTRRVSVACLAAWAVSPCGHAQVQPPSPGHLGVEGTPPGGRRKVQEPPHPAVSRDTSSVAKALTYSIVVKDVRTRDLLFSLARDARLNIDIYPGITGTISLNAIDQTLEQILKRISRQADIRWELEGTTLSVMPDTPYLTTYRVDYVNISRDTSGTTMVTTQIASAGIPGGASPSGGAGGNNSQTRVDNSARNHFWETLERNLKDILHETDKILPEGSSETVIERNDRQASTGTGAAAPAAGKRGRAQPGIAASPNPITLQQAGTTLVRRTTFREAASVISNPESGVLTVRATAHQHEKIREFLDQVMARAQRQVLIEATIAEVQLSDNYQQGIDWSALPLGNVGFRLIQGATGAIAAPPSSIFEIGYSNPASRVGNISSSVRLLESFGTVKVLSSPKLSVINNQTAVLKVVDNSVYFSIKADVTPGVSGTQPLVAYTTTLNTVPVGFVMNVTPQISEDDAVLLNIRPSVSRIIGTIADPNPDLARANVTNLIPVIRVREMETMIRVENGNIAVMGGLMEDSLNNSDNAVPGLSRLPILGAFFQNRDDTRKKTELVVFLRPIVVHGAEVTGATPGAAGLLPDRDFFASKPR</sequence>
<dbReference type="GO" id="GO:0009297">
    <property type="term" value="P:pilus assembly"/>
    <property type="evidence" value="ECO:0007669"/>
    <property type="project" value="InterPro"/>
</dbReference>
<name>A0A1J5SCB9_9ZZZZ</name>
<accession>A0A1J5SCB9</accession>
<dbReference type="GO" id="GO:0019867">
    <property type="term" value="C:outer membrane"/>
    <property type="evidence" value="ECO:0007669"/>
    <property type="project" value="InterPro"/>
</dbReference>
<dbReference type="InterPro" id="IPR050810">
    <property type="entry name" value="Bact_Secretion_Sys_Channel"/>
</dbReference>
<feature type="domain" description="Secretin N-terminal" evidence="3">
    <location>
        <begin position="145"/>
        <end position="213"/>
    </location>
</feature>
<feature type="compositionally biased region" description="Low complexity" evidence="1">
    <location>
        <begin position="233"/>
        <end position="254"/>
    </location>
</feature>
<feature type="region of interest" description="Disordered" evidence="1">
    <location>
        <begin position="171"/>
        <end position="190"/>
    </location>
</feature>
<dbReference type="EMBL" id="MLJW01000081">
    <property type="protein sequence ID" value="OIR01696.1"/>
    <property type="molecule type" value="Genomic_DNA"/>
</dbReference>
<evidence type="ECO:0000259" key="2">
    <source>
        <dbReference type="Pfam" id="PF00263"/>
    </source>
</evidence>
<reference evidence="4" key="1">
    <citation type="submission" date="2016-10" db="EMBL/GenBank/DDBJ databases">
        <title>Sequence of Gallionella enrichment culture.</title>
        <authorList>
            <person name="Poehlein A."/>
            <person name="Muehling M."/>
            <person name="Daniel R."/>
        </authorList>
    </citation>
    <scope>NUCLEOTIDE SEQUENCE</scope>
</reference>
<dbReference type="Gene3D" id="3.55.50.30">
    <property type="match status" value="1"/>
</dbReference>
<dbReference type="PANTHER" id="PTHR30332:SF17">
    <property type="entry name" value="TYPE IV PILIATION SYSTEM PROTEIN DR_0774-RELATED"/>
    <property type="match status" value="1"/>
</dbReference>